<dbReference type="EMBL" id="UYSG01010906">
    <property type="protein sequence ID" value="VDL59441.1"/>
    <property type="molecule type" value="Genomic_DNA"/>
</dbReference>
<protein>
    <submittedName>
        <fullName evidence="2 4">Uncharacterized protein</fullName>
    </submittedName>
</protein>
<evidence type="ECO:0000256" key="1">
    <source>
        <dbReference type="SAM" id="MobiDB-lite"/>
    </source>
</evidence>
<accession>A0A158QEB5</accession>
<dbReference type="OrthoDB" id="6269305at2759"/>
<feature type="region of interest" description="Disordered" evidence="1">
    <location>
        <begin position="1245"/>
        <end position="1268"/>
    </location>
</feature>
<feature type="compositionally biased region" description="Basic residues" evidence="1">
    <location>
        <begin position="721"/>
        <end position="737"/>
    </location>
</feature>
<feature type="region of interest" description="Disordered" evidence="1">
    <location>
        <begin position="460"/>
        <end position="521"/>
    </location>
</feature>
<feature type="compositionally biased region" description="Polar residues" evidence="1">
    <location>
        <begin position="463"/>
        <end position="481"/>
    </location>
</feature>
<feature type="compositionally biased region" description="Polar residues" evidence="1">
    <location>
        <begin position="1186"/>
        <end position="1197"/>
    </location>
</feature>
<feature type="region of interest" description="Disordered" evidence="1">
    <location>
        <begin position="1183"/>
        <end position="1229"/>
    </location>
</feature>
<feature type="compositionally biased region" description="Basic residues" evidence="1">
    <location>
        <begin position="1211"/>
        <end position="1229"/>
    </location>
</feature>
<dbReference type="STRING" id="6216.A0A158QEB5"/>
<evidence type="ECO:0000313" key="2">
    <source>
        <dbReference type="EMBL" id="VDL59441.1"/>
    </source>
</evidence>
<feature type="region of interest" description="Disordered" evidence="1">
    <location>
        <begin position="1295"/>
        <end position="1319"/>
    </location>
</feature>
<evidence type="ECO:0000313" key="4">
    <source>
        <dbReference type="WBParaSite" id="HDID_0000712501-mRNA-1"/>
    </source>
</evidence>
<reference evidence="4" key="1">
    <citation type="submission" date="2016-04" db="UniProtKB">
        <authorList>
            <consortium name="WormBaseParasite"/>
        </authorList>
    </citation>
    <scope>IDENTIFICATION</scope>
</reference>
<feature type="region of interest" description="Disordered" evidence="1">
    <location>
        <begin position="1122"/>
        <end position="1155"/>
    </location>
</feature>
<dbReference type="Proteomes" id="UP000274504">
    <property type="component" value="Unassembled WGS sequence"/>
</dbReference>
<organism evidence="4">
    <name type="scientific">Hymenolepis diminuta</name>
    <name type="common">Rat tapeworm</name>
    <dbReference type="NCBI Taxonomy" id="6216"/>
    <lineage>
        <taxon>Eukaryota</taxon>
        <taxon>Metazoa</taxon>
        <taxon>Spiralia</taxon>
        <taxon>Lophotrochozoa</taxon>
        <taxon>Platyhelminthes</taxon>
        <taxon>Cestoda</taxon>
        <taxon>Eucestoda</taxon>
        <taxon>Cyclophyllidea</taxon>
        <taxon>Hymenolepididae</taxon>
        <taxon>Hymenolepis</taxon>
    </lineage>
</organism>
<feature type="compositionally biased region" description="Basic and acidic residues" evidence="1">
    <location>
        <begin position="1198"/>
        <end position="1210"/>
    </location>
</feature>
<name>A0A158QEB5_HYMDI</name>
<proteinExistence type="predicted"/>
<feature type="region of interest" description="Disordered" evidence="1">
    <location>
        <begin position="662"/>
        <end position="755"/>
    </location>
</feature>
<feature type="compositionally biased region" description="Basic and acidic residues" evidence="1">
    <location>
        <begin position="744"/>
        <end position="755"/>
    </location>
</feature>
<feature type="compositionally biased region" description="Polar residues" evidence="1">
    <location>
        <begin position="508"/>
        <end position="521"/>
    </location>
</feature>
<evidence type="ECO:0000313" key="3">
    <source>
        <dbReference type="Proteomes" id="UP000274504"/>
    </source>
</evidence>
<reference evidence="2 3" key="2">
    <citation type="submission" date="2018-11" db="EMBL/GenBank/DDBJ databases">
        <authorList>
            <consortium name="Pathogen Informatics"/>
        </authorList>
    </citation>
    <scope>NUCLEOTIDE SEQUENCE [LARGE SCALE GENOMIC DNA]</scope>
</reference>
<dbReference type="WBParaSite" id="HDID_0000712501-mRNA-1">
    <property type="protein sequence ID" value="HDID_0000712501-mRNA-1"/>
    <property type="gene ID" value="HDID_0000712501"/>
</dbReference>
<feature type="compositionally biased region" description="Low complexity" evidence="1">
    <location>
        <begin position="411"/>
        <end position="430"/>
    </location>
</feature>
<feature type="compositionally biased region" description="Basic and acidic residues" evidence="1">
    <location>
        <begin position="671"/>
        <end position="680"/>
    </location>
</feature>
<feature type="compositionally biased region" description="Polar residues" evidence="1">
    <location>
        <begin position="1245"/>
        <end position="1254"/>
    </location>
</feature>
<gene>
    <name evidence="2" type="ORF">HDID_LOCUS7123</name>
</gene>
<sequence length="1423" mass="157413">MEDWISLLTLDSQTSSQIVSVDFLRRIAEDLKEADPLSKDNFETLTNALSEKFTSFEFNDVPPDFYEVLRYLCDHLLRRDNVVPSDIRNFFLNFVEAARKFLNFLNPMDPTTQSVFSLPCIGIQICGHELQCQSAVASPSDGGFFWVDFNLVPQRITTYCILAAQATQPSCTSEDPNEQIWETISIYPEVIREVNVSSVHTEDVRGTRVERINLSITTSESPSDYARLWESDSSPHHSPKENFVTIEVCLDPSDVVTHVPTKAPLAPVTKDSEGSSQSQQQQLTGLLTGLRAYAEQMLAYSSATSSQSSFKSTQGLSQQQRIPLKSKNIFASCKSPLLVDVVKGSNSQATTPLPPLPPSKPKSFFTDPNISFEESAEGLGLHIPSPKKPTPPPKTQLKRQTVRTPLSVHISAGERSSSGRRSSGAPSSHSINSPFSVISGLETPTPIGSCKTLDGPNLGTIDLNDSASQSEKETPASQISISKAAGRGHRTTAAMVKTTPISIRIGGKSNTPKKQTPQPISSIEKAKKHIWKSPAASLNPISLTEVFAHKGDVYDLEEISEIEEPAPKQPSLETFEKFVDENKLEMLPRNQRHRLRIEDSNEGVGLVEEITNVLGKEATRPLVRGRARGRKANKIDEKAKFTKNNDNDGIITEVSLSLQSDTQDAVLKPATTKEVERVAKTGELPARQTRSGKRFSQSPVNVEGEDSPNERKGKSSVSSGKGKRRGRPAKRKDKKTKVALTNKDNQKEEETKEDKILAGSSDIIRSMRLSNEETPTQFEINPSREDLLADLSPIHALDGVQALYQSQERQDRVVNQCPSVRSTLTLLESTHSLHPGPENIDASRLISKVSPSQTPKRAVVAPFTLLQERLYDLRATPEHARNANVSPDIQRAPFSAPKIPPSIIEEEEESILKSEEDGTNRKKISEALFETSKEVMPKKCKSEKRPIFGNVSHLQPVDLDDMEVTPIHKTKTNALIDEKADIFASPIQPAPRSGTRFSTTRTSQSGIYDATTTRTTSFSSRGFQSLSRSNVSPLFMSPLTRLEAAVNVLESVEEKKNLIPFQTDFCASRQLYNPNVSYLLDQSPSVLSQEHQTKTPPPGGLIVPAFGNKYFNITSKSATLAKTTNPDTKANESVPLKQPPKATEKTTVGARAKNKDGRRFFTSTFAERNKREVERHFFDVVGELSDPSTPKTAGSQLKSREKSSSTDSAKRPVKRQRKPKQQTKKAKSKIKLSYLEDIRVVDSSDVNLNPNSLENDAGGHDESSYKLQSRPAIRKAAKIAKNKIMEISLIQNRETPQPSPLTFAKSPRGDLTTTPSSIERPRRDLNASQTSLFDPTPNNTAIFDFTMSEDDELVSGLTRFGKETATTKEVMKKPCMEDIEIIDLDDGVESDFKTRINQLKNQVDEMHRLLKLSQRGQAEGQTA</sequence>
<feature type="region of interest" description="Disordered" evidence="1">
    <location>
        <begin position="346"/>
        <end position="440"/>
    </location>
</feature>